<protein>
    <recommendedName>
        <fullName evidence="5">Lipoyl-binding domain-containing protein</fullName>
    </recommendedName>
</protein>
<dbReference type="PROSITE" id="PS00189">
    <property type="entry name" value="LIPOYL"/>
    <property type="match status" value="1"/>
</dbReference>
<feature type="domain" description="Lipoyl-binding" evidence="5">
    <location>
        <begin position="1"/>
        <end position="74"/>
    </location>
</feature>
<dbReference type="Pfam" id="PF00364">
    <property type="entry name" value="Biotin_lipoyl"/>
    <property type="match status" value="1"/>
</dbReference>
<accession>A0A410FWQ8</accession>
<dbReference type="Proteomes" id="UP000287233">
    <property type="component" value="Chromosome"/>
</dbReference>
<comment type="cofactor">
    <cofactor evidence="1">
        <name>(R)-lipoate</name>
        <dbReference type="ChEBI" id="CHEBI:83088"/>
    </cofactor>
</comment>
<evidence type="ECO:0000256" key="3">
    <source>
        <dbReference type="ARBA" id="ARBA00022823"/>
    </source>
</evidence>
<evidence type="ECO:0000256" key="4">
    <source>
        <dbReference type="ARBA" id="ARBA00023315"/>
    </source>
</evidence>
<dbReference type="PANTHER" id="PTHR43178">
    <property type="entry name" value="DIHYDROLIPOAMIDE ACETYLTRANSFERASE COMPONENT OF PYRUVATE DEHYDROGENASE COMPLEX"/>
    <property type="match status" value="1"/>
</dbReference>
<dbReference type="GO" id="GO:0031405">
    <property type="term" value="F:lipoic acid binding"/>
    <property type="evidence" value="ECO:0007669"/>
    <property type="project" value="TreeGrafter"/>
</dbReference>
<dbReference type="InterPro" id="IPR011053">
    <property type="entry name" value="Single_hybrid_motif"/>
</dbReference>
<reference evidence="7" key="1">
    <citation type="submission" date="2018-12" db="EMBL/GenBank/DDBJ databases">
        <title>Complete genome sequence of an uncultured bacterium of the candidate phylum Bipolaricaulota.</title>
        <authorList>
            <person name="Kadnikov V.V."/>
            <person name="Mardanov A.V."/>
            <person name="Beletsky A.V."/>
            <person name="Frank Y.A."/>
            <person name="Karnachuk O.V."/>
            <person name="Ravin N.V."/>
        </authorList>
    </citation>
    <scope>NUCLEOTIDE SEQUENCE [LARGE SCALE GENOMIC DNA]</scope>
</reference>
<dbReference type="GO" id="GO:0016407">
    <property type="term" value="F:acetyltransferase activity"/>
    <property type="evidence" value="ECO:0007669"/>
    <property type="project" value="TreeGrafter"/>
</dbReference>
<evidence type="ECO:0000313" key="7">
    <source>
        <dbReference type="Proteomes" id="UP000287233"/>
    </source>
</evidence>
<keyword evidence="3" id="KW-0450">Lipoyl</keyword>
<proteinExistence type="predicted"/>
<sequence>MDIVVPDLGEVGRVQLVRWLVGPGDRVQTGDAVAEVEADKAVFVVEAPGTGIVDQILVGSGESTRPGETIARLRSG</sequence>
<organism evidence="6 7">
    <name type="scientific">Bipolaricaulis sibiricus</name>
    <dbReference type="NCBI Taxonomy" id="2501609"/>
    <lineage>
        <taxon>Bacteria</taxon>
        <taxon>Candidatus Bipolaricaulota</taxon>
        <taxon>Candidatus Bipolaricaulia</taxon>
        <taxon>Candidatus Bipolaricaulales</taxon>
        <taxon>Candidatus Bipolaricaulaceae</taxon>
        <taxon>Candidatus Bipolaricaulis</taxon>
    </lineage>
</organism>
<dbReference type="Gene3D" id="2.40.50.100">
    <property type="match status" value="1"/>
</dbReference>
<dbReference type="PROSITE" id="PS50968">
    <property type="entry name" value="BIOTINYL_LIPOYL"/>
    <property type="match status" value="1"/>
</dbReference>
<keyword evidence="2" id="KW-0808">Transferase</keyword>
<dbReference type="CDD" id="cd06849">
    <property type="entry name" value="lipoyl_domain"/>
    <property type="match status" value="1"/>
</dbReference>
<gene>
    <name evidence="6" type="ORF">BIP78_1616</name>
</gene>
<evidence type="ECO:0000256" key="2">
    <source>
        <dbReference type="ARBA" id="ARBA00022679"/>
    </source>
</evidence>
<keyword evidence="4" id="KW-0012">Acyltransferase</keyword>
<name>A0A410FWQ8_BIPS1</name>
<dbReference type="SUPFAM" id="SSF51230">
    <property type="entry name" value="Single hybrid motif"/>
    <property type="match status" value="1"/>
</dbReference>
<dbReference type="AlphaFoldDB" id="A0A410FWQ8"/>
<dbReference type="GO" id="GO:0005737">
    <property type="term" value="C:cytoplasm"/>
    <property type="evidence" value="ECO:0007669"/>
    <property type="project" value="TreeGrafter"/>
</dbReference>
<dbReference type="InterPro" id="IPR003016">
    <property type="entry name" value="2-oxoA_DH_lipoyl-BS"/>
</dbReference>
<dbReference type="EMBL" id="CP034928">
    <property type="protein sequence ID" value="QAA77380.1"/>
    <property type="molecule type" value="Genomic_DNA"/>
</dbReference>
<evidence type="ECO:0000313" key="6">
    <source>
        <dbReference type="EMBL" id="QAA77380.1"/>
    </source>
</evidence>
<dbReference type="InterPro" id="IPR000089">
    <property type="entry name" value="Biotin_lipoyl"/>
</dbReference>
<dbReference type="PANTHER" id="PTHR43178:SF5">
    <property type="entry name" value="LIPOAMIDE ACYLTRANSFERASE COMPONENT OF BRANCHED-CHAIN ALPHA-KETO ACID DEHYDROGENASE COMPLEX, MITOCHONDRIAL"/>
    <property type="match status" value="1"/>
</dbReference>
<dbReference type="InterPro" id="IPR050743">
    <property type="entry name" value="2-oxoacid_DH_E2_comp"/>
</dbReference>
<dbReference type="KEGG" id="bih:BIP78_1616"/>
<evidence type="ECO:0000259" key="5">
    <source>
        <dbReference type="PROSITE" id="PS50968"/>
    </source>
</evidence>
<evidence type="ECO:0000256" key="1">
    <source>
        <dbReference type="ARBA" id="ARBA00001938"/>
    </source>
</evidence>